<dbReference type="PATRIC" id="fig|37919.13.peg.1939"/>
<feature type="chain" id="PRO_5039486190" description="Large secreted protein" evidence="2">
    <location>
        <begin position="22"/>
        <end position="160"/>
    </location>
</feature>
<evidence type="ECO:0000256" key="2">
    <source>
        <dbReference type="SAM" id="SignalP"/>
    </source>
</evidence>
<organism evidence="3 4">
    <name type="scientific">Rhodococcus opacus</name>
    <name type="common">Nocardia opaca</name>
    <dbReference type="NCBI Taxonomy" id="37919"/>
    <lineage>
        <taxon>Bacteria</taxon>
        <taxon>Bacillati</taxon>
        <taxon>Actinomycetota</taxon>
        <taxon>Actinomycetes</taxon>
        <taxon>Mycobacteriales</taxon>
        <taxon>Nocardiaceae</taxon>
        <taxon>Rhodococcus</taxon>
    </lineage>
</organism>
<sequence length="160" mass="16762">MRLPWHMRVIALAVLACLALAGCGSGSSTDEPTIPPEIASAVDPSPTNPSSGMPIPSEVPGDEFGTVFESRPDIVRANPTPFESWSRADGNKVAIHFVTGTPECYGADATVTETDTTVTISLRTGTLPEAADKMCILVAVFGTLEVPLQAPLGDRRVING</sequence>
<evidence type="ECO:0008006" key="5">
    <source>
        <dbReference type="Google" id="ProtNLM"/>
    </source>
</evidence>
<evidence type="ECO:0000313" key="4">
    <source>
        <dbReference type="Proteomes" id="UP000186108"/>
    </source>
</evidence>
<dbReference type="PROSITE" id="PS51257">
    <property type="entry name" value="PROKAR_LIPOPROTEIN"/>
    <property type="match status" value="1"/>
</dbReference>
<evidence type="ECO:0000313" key="3">
    <source>
        <dbReference type="EMBL" id="ANS26604.1"/>
    </source>
</evidence>
<feature type="region of interest" description="Disordered" evidence="1">
    <location>
        <begin position="26"/>
        <end position="63"/>
    </location>
</feature>
<dbReference type="Proteomes" id="UP000186108">
    <property type="component" value="Chromosome"/>
</dbReference>
<accession>A0A1B1K1V9</accession>
<evidence type="ECO:0000256" key="1">
    <source>
        <dbReference type="SAM" id="MobiDB-lite"/>
    </source>
</evidence>
<protein>
    <recommendedName>
        <fullName evidence="5">Large secreted protein</fullName>
    </recommendedName>
</protein>
<gene>
    <name evidence="3" type="ORF">R1CP_09420</name>
</gene>
<name>A0A1B1K1V9_RHOOP</name>
<feature type="signal peptide" evidence="2">
    <location>
        <begin position="1"/>
        <end position="21"/>
    </location>
</feature>
<proteinExistence type="predicted"/>
<reference evidence="3 4" key="1">
    <citation type="submission" date="2014-07" db="EMBL/GenBank/DDBJ databases">
        <authorList>
            <person name="Zhang J.E."/>
            <person name="Yang H."/>
            <person name="Guo J."/>
            <person name="Deng Z."/>
            <person name="Luo H."/>
            <person name="Luo M."/>
            <person name="Zhao B."/>
        </authorList>
    </citation>
    <scope>NUCLEOTIDE SEQUENCE [LARGE SCALE GENOMIC DNA]</scope>
    <source>
        <strain evidence="3 4">1CP</strain>
    </source>
</reference>
<dbReference type="EMBL" id="CP009111">
    <property type="protein sequence ID" value="ANS26604.1"/>
    <property type="molecule type" value="Genomic_DNA"/>
</dbReference>
<dbReference type="AlphaFoldDB" id="A0A1B1K1V9"/>
<keyword evidence="2" id="KW-0732">Signal</keyword>